<proteinExistence type="inferred from homology"/>
<dbReference type="Pfam" id="PF00005">
    <property type="entry name" value="ABC_tran"/>
    <property type="match status" value="2"/>
</dbReference>
<dbReference type="PROSITE" id="PS50893">
    <property type="entry name" value="ABC_TRANSPORTER_2"/>
    <property type="match status" value="2"/>
</dbReference>
<dbReference type="PROSITE" id="PS51168">
    <property type="entry name" value="CHORISMATE_MUT_2"/>
    <property type="match status" value="1"/>
</dbReference>
<dbReference type="InterPro" id="IPR036979">
    <property type="entry name" value="CM_dom_sf"/>
</dbReference>
<keyword evidence="3" id="KW-0547">Nucleotide-binding</keyword>
<dbReference type="OrthoDB" id="10255969at2759"/>
<dbReference type="AlphaFoldDB" id="A0A1J8Q469"/>
<evidence type="ECO:0000256" key="2">
    <source>
        <dbReference type="ARBA" id="ARBA00022448"/>
    </source>
</evidence>
<evidence type="ECO:0000256" key="1">
    <source>
        <dbReference type="ARBA" id="ARBA00005417"/>
    </source>
</evidence>
<protein>
    <recommendedName>
        <fullName evidence="10">ABC transporter domain-containing protein</fullName>
    </recommendedName>
</protein>
<evidence type="ECO:0000256" key="5">
    <source>
        <dbReference type="SAM" id="MobiDB-lite"/>
    </source>
</evidence>
<sequence length="724" mass="79509">MTAQPACTNGVSHFRALTFFISSADSRSFPLHKVSGMIGLIVVFQAIGLVLASSNNLSEQCYFDPLPSIPPSTDNRTIPWGEPTIQYANGTTCCSSLDEVRNQLNTIDAQLLQILSTRSAYVREATRFKATLAAVNDPSRNAQVIQGAVDAAPAVHLPQIVAHHRPTTDKGTPTILQISRSNIYRFGDPNFAAPVFRGVEWTITEGESWAVIGTGSKEKTALLQTLLGHLRITPPPPLPKGLFPFLSDPPRDPHTCVALVSFAHRSRAAGGAFYDYTSRYGAVREEDRITLRESMFGEYDFLNVQPKGGRVKTTVEIAQEKVKKDIFEDLTFRLGLSSLLDLPLIALSNGQTRRARIVKAILSEPELLVLDEPLTGLDVNTRPILLNVLRSLHETRRPRIIMGLRMQDPVPDWISHIALVKGGTVMAGTKDEILAMHADHDAGASEHTTASNTQSHLQPGLDHGKPVVSMKNVNVLKHINWTIREGQRWHLQGANGSGKTTLLSLLTGDHPQSYTQRGDSHLELFSRPRQRIPTPLLRSLIGVVSPELANAYPRRAGVSVFDVVGTGFDGGFVPGGKDGVGNGLEGTLSDEVRQWRMKRVREVLNGLGPTSWDTYLGSLASGDELLAPNETFSRRDFVDLSAGEQSVVLLMRALVSRPQLVLLDEVWSGMDENMVRAARRYLCEGGVGPDQAVVVISHWEEEVPWTVRDGLKRFKLENGEGQEL</sequence>
<comment type="similarity">
    <text evidence="1">Belongs to the ABC transporter superfamily.</text>
</comment>
<dbReference type="GO" id="GO:0005524">
    <property type="term" value="F:ATP binding"/>
    <property type="evidence" value="ECO:0007669"/>
    <property type="project" value="UniProtKB-KW"/>
</dbReference>
<dbReference type="EMBL" id="LVVM01006436">
    <property type="protein sequence ID" value="OJA08080.1"/>
    <property type="molecule type" value="Genomic_DNA"/>
</dbReference>
<dbReference type="Pfam" id="PF01817">
    <property type="entry name" value="CM_2"/>
    <property type="match status" value="1"/>
</dbReference>
<keyword evidence="9" id="KW-1185">Reference proteome</keyword>
<evidence type="ECO:0000256" key="4">
    <source>
        <dbReference type="ARBA" id="ARBA00022840"/>
    </source>
</evidence>
<dbReference type="InterPro" id="IPR003439">
    <property type="entry name" value="ABC_transporter-like_ATP-bd"/>
</dbReference>
<dbReference type="SUPFAM" id="SSF52540">
    <property type="entry name" value="P-loop containing nucleoside triphosphate hydrolases"/>
    <property type="match status" value="2"/>
</dbReference>
<dbReference type="SMART" id="SM00830">
    <property type="entry name" value="CM_2"/>
    <property type="match status" value="1"/>
</dbReference>
<dbReference type="InterPro" id="IPR036263">
    <property type="entry name" value="Chorismate_II_sf"/>
</dbReference>
<dbReference type="Proteomes" id="UP000183567">
    <property type="component" value="Unassembled WGS sequence"/>
</dbReference>
<dbReference type="PANTHER" id="PTHR43117">
    <property type="entry name" value="OSMOPROTECTANT IMPORT ATP-BINDING PROTEIN OSMV"/>
    <property type="match status" value="1"/>
</dbReference>
<evidence type="ECO:0000313" key="9">
    <source>
        <dbReference type="Proteomes" id="UP000183567"/>
    </source>
</evidence>
<keyword evidence="4" id="KW-0067">ATP-binding</keyword>
<evidence type="ECO:0000259" key="6">
    <source>
        <dbReference type="PROSITE" id="PS50893"/>
    </source>
</evidence>
<dbReference type="InterPro" id="IPR027417">
    <property type="entry name" value="P-loop_NTPase"/>
</dbReference>
<dbReference type="GO" id="GO:0016887">
    <property type="term" value="F:ATP hydrolysis activity"/>
    <property type="evidence" value="ECO:0007669"/>
    <property type="project" value="InterPro"/>
</dbReference>
<evidence type="ECO:0000256" key="3">
    <source>
        <dbReference type="ARBA" id="ARBA00022741"/>
    </source>
</evidence>
<organism evidence="8 9">
    <name type="scientific">Rhizopogon vesiculosus</name>
    <dbReference type="NCBI Taxonomy" id="180088"/>
    <lineage>
        <taxon>Eukaryota</taxon>
        <taxon>Fungi</taxon>
        <taxon>Dikarya</taxon>
        <taxon>Basidiomycota</taxon>
        <taxon>Agaricomycotina</taxon>
        <taxon>Agaricomycetes</taxon>
        <taxon>Agaricomycetidae</taxon>
        <taxon>Boletales</taxon>
        <taxon>Suillineae</taxon>
        <taxon>Rhizopogonaceae</taxon>
        <taxon>Rhizopogon</taxon>
    </lineage>
</organism>
<feature type="compositionally biased region" description="Polar residues" evidence="5">
    <location>
        <begin position="446"/>
        <end position="457"/>
    </location>
</feature>
<dbReference type="STRING" id="180088.A0A1J8Q469"/>
<dbReference type="SUPFAM" id="SSF48600">
    <property type="entry name" value="Chorismate mutase II"/>
    <property type="match status" value="1"/>
</dbReference>
<evidence type="ECO:0008006" key="10">
    <source>
        <dbReference type="Google" id="ProtNLM"/>
    </source>
</evidence>
<dbReference type="SMART" id="SM00382">
    <property type="entry name" value="AAA"/>
    <property type="match status" value="2"/>
</dbReference>
<dbReference type="Gene3D" id="1.20.59.10">
    <property type="entry name" value="Chorismate mutase"/>
    <property type="match status" value="1"/>
</dbReference>
<dbReference type="InterPro" id="IPR003593">
    <property type="entry name" value="AAA+_ATPase"/>
</dbReference>
<reference evidence="8 9" key="1">
    <citation type="submission" date="2016-03" db="EMBL/GenBank/DDBJ databases">
        <title>Comparative genomics of the ectomycorrhizal sister species Rhizopogon vinicolor and Rhizopogon vesiculosus (Basidiomycota: Boletales) reveals a divergence of the mating type B locus.</title>
        <authorList>
            <person name="Mujic A.B."/>
            <person name="Kuo A."/>
            <person name="Tritt A."/>
            <person name="Lipzen A."/>
            <person name="Chen C."/>
            <person name="Johnson J."/>
            <person name="Sharma A."/>
            <person name="Barry K."/>
            <person name="Grigoriev I.V."/>
            <person name="Spatafora J.W."/>
        </authorList>
    </citation>
    <scope>NUCLEOTIDE SEQUENCE [LARGE SCALE GENOMIC DNA]</scope>
    <source>
        <strain evidence="8 9">AM-OR11-056</strain>
    </source>
</reference>
<evidence type="ECO:0000259" key="7">
    <source>
        <dbReference type="PROSITE" id="PS51168"/>
    </source>
</evidence>
<feature type="domain" description="Chorismate mutase" evidence="7">
    <location>
        <begin position="91"/>
        <end position="168"/>
    </location>
</feature>
<dbReference type="InterPro" id="IPR002701">
    <property type="entry name" value="CM_II_prokaryot"/>
</dbReference>
<feature type="region of interest" description="Disordered" evidence="5">
    <location>
        <begin position="443"/>
        <end position="464"/>
    </location>
</feature>
<dbReference type="GO" id="GO:0004106">
    <property type="term" value="F:chorismate mutase activity"/>
    <property type="evidence" value="ECO:0007669"/>
    <property type="project" value="InterPro"/>
</dbReference>
<dbReference type="GO" id="GO:0046417">
    <property type="term" value="P:chorismate metabolic process"/>
    <property type="evidence" value="ECO:0007669"/>
    <property type="project" value="InterPro"/>
</dbReference>
<name>A0A1J8Q469_9AGAM</name>
<keyword evidence="2" id="KW-0813">Transport</keyword>
<accession>A0A1J8Q469</accession>
<feature type="domain" description="ABC transporter" evidence="6">
    <location>
        <begin position="178"/>
        <end position="447"/>
    </location>
</feature>
<evidence type="ECO:0000313" key="8">
    <source>
        <dbReference type="EMBL" id="OJA08080.1"/>
    </source>
</evidence>
<dbReference type="Gene3D" id="3.40.50.300">
    <property type="entry name" value="P-loop containing nucleotide triphosphate hydrolases"/>
    <property type="match status" value="2"/>
</dbReference>
<dbReference type="PANTHER" id="PTHR43117:SF4">
    <property type="entry name" value="OSMOPROTECTANT IMPORT ATP-BINDING PROTEIN OSMV"/>
    <property type="match status" value="1"/>
</dbReference>
<comment type="caution">
    <text evidence="8">The sequence shown here is derived from an EMBL/GenBank/DDBJ whole genome shotgun (WGS) entry which is preliminary data.</text>
</comment>
<feature type="domain" description="ABC transporter" evidence="6">
    <location>
        <begin position="461"/>
        <end position="724"/>
    </location>
</feature>
<gene>
    <name evidence="8" type="ORF">AZE42_02254</name>
</gene>